<reference evidence="2 3" key="1">
    <citation type="journal article" date="2016" name="Genome Biol. Evol.">
        <title>Draft genome sequence of an aflatoxigenic Aspergillus species, A. bombycis.</title>
        <authorList>
            <person name="Moore G.G."/>
            <person name="Mack B.M."/>
            <person name="Beltz S.B."/>
            <person name="Gilbert M.K."/>
        </authorList>
    </citation>
    <scope>NUCLEOTIDE SEQUENCE [LARGE SCALE GENOMIC DNA]</scope>
    <source>
        <strain evidence="3">NRRL 26010</strain>
    </source>
</reference>
<dbReference type="Pfam" id="PF13424">
    <property type="entry name" value="TPR_12"/>
    <property type="match status" value="2"/>
</dbReference>
<organism evidence="2 3">
    <name type="scientific">Aspergillus bombycis</name>
    <dbReference type="NCBI Taxonomy" id="109264"/>
    <lineage>
        <taxon>Eukaryota</taxon>
        <taxon>Fungi</taxon>
        <taxon>Dikarya</taxon>
        <taxon>Ascomycota</taxon>
        <taxon>Pezizomycotina</taxon>
        <taxon>Eurotiomycetes</taxon>
        <taxon>Eurotiomycetidae</taxon>
        <taxon>Eurotiales</taxon>
        <taxon>Aspergillaceae</taxon>
        <taxon>Aspergillus</taxon>
    </lineage>
</organism>
<sequence length="594" mass="66079">MAAAKLMLDNIHPKLSQARYDHNTYVFGDIDGHNVVIACLPFGDYGTTSAAVVADQMLCTFRSVRFGLMVGIGGGVPNVSADVRLGDIVVSKPTNTFNGVVQYDFGKTIAAGRFERTGALSKPPHVLLTAISHLQSNHIIGINGISNIITKVFTQYPVAAATFGYPGQQHDQLFVSTYEHEVSTADCSRCDRSQLVSRPVRNSKDPQVHYGLIASANQVMKHGGTRDRLAEELQILCFEMEAAGLMDHFPCLVIRGICDYSDSHKNKQWQGYAAMVAAAYAKELLSETSGNHTTQQCNPVNDKTDIPKSTPAVSTFSPSIDNTIQQACSALLCDSTKHAVVELARHPETEMPKKPLGEDVVVTLSIIHGRGRSLYEQEKYDSAELAFREAVEGREEALGKDDVDTLNSIHWLGRSLSKQRKYQAAESLLQQVVGGRERALGEKHTDTLTSIQLLGCSLYGQKKYYAARQTFQRVADAREKVYGKEHLDTLESIYWLGRTLYKSQKYKVAEPLFQEVVEGRERTLGRLCKDTLESAQWLGRSLYKQEKYKAARTTFRLVAEGRKEILGKEHEDTQNAIRWLQGSQRLLFYSSNNS</sequence>
<dbReference type="SUPFAM" id="SSF53167">
    <property type="entry name" value="Purine and uridine phosphorylases"/>
    <property type="match status" value="1"/>
</dbReference>
<dbReference type="RefSeq" id="XP_022391831.1">
    <property type="nucleotide sequence ID" value="XM_022530063.1"/>
</dbReference>
<dbReference type="OrthoDB" id="1577640at2759"/>
<dbReference type="PANTHER" id="PTHR46082">
    <property type="entry name" value="ATP/GTP-BINDING PROTEIN-RELATED"/>
    <property type="match status" value="1"/>
</dbReference>
<dbReference type="Pfam" id="PF01048">
    <property type="entry name" value="PNP_UDP_1"/>
    <property type="match status" value="1"/>
</dbReference>
<feature type="domain" description="Nucleoside phosphorylase" evidence="1">
    <location>
        <begin position="22"/>
        <end position="268"/>
    </location>
</feature>
<dbReference type="STRING" id="109264.A0A1F8A8R5"/>
<dbReference type="InterPro" id="IPR053137">
    <property type="entry name" value="NLR-like"/>
</dbReference>
<name>A0A1F8A8R5_9EURO</name>
<protein>
    <recommendedName>
        <fullName evidence="1">Nucleoside phosphorylase domain-containing protein</fullName>
    </recommendedName>
</protein>
<dbReference type="GO" id="GO:0009116">
    <property type="term" value="P:nucleoside metabolic process"/>
    <property type="evidence" value="ECO:0007669"/>
    <property type="project" value="InterPro"/>
</dbReference>
<dbReference type="GeneID" id="34446323"/>
<dbReference type="GO" id="GO:0003824">
    <property type="term" value="F:catalytic activity"/>
    <property type="evidence" value="ECO:0007669"/>
    <property type="project" value="InterPro"/>
</dbReference>
<gene>
    <name evidence="2" type="ORF">ABOM_002933</name>
</gene>
<dbReference type="Pfam" id="PF13374">
    <property type="entry name" value="TPR_10"/>
    <property type="match status" value="1"/>
</dbReference>
<dbReference type="Gene3D" id="3.40.50.1580">
    <property type="entry name" value="Nucleoside phosphorylase domain"/>
    <property type="match status" value="1"/>
</dbReference>
<dbReference type="Gene3D" id="1.25.40.10">
    <property type="entry name" value="Tetratricopeptide repeat domain"/>
    <property type="match status" value="2"/>
</dbReference>
<dbReference type="SUPFAM" id="SSF48452">
    <property type="entry name" value="TPR-like"/>
    <property type="match status" value="2"/>
</dbReference>
<proteinExistence type="predicted"/>
<dbReference type="InterPro" id="IPR011990">
    <property type="entry name" value="TPR-like_helical_dom_sf"/>
</dbReference>
<keyword evidence="3" id="KW-1185">Reference proteome</keyword>
<comment type="caution">
    <text evidence="2">The sequence shown here is derived from an EMBL/GenBank/DDBJ whole genome shotgun (WGS) entry which is preliminary data.</text>
</comment>
<dbReference type="Proteomes" id="UP000179179">
    <property type="component" value="Unassembled WGS sequence"/>
</dbReference>
<dbReference type="AlphaFoldDB" id="A0A1F8A8R5"/>
<dbReference type="InterPro" id="IPR000845">
    <property type="entry name" value="Nucleoside_phosphorylase_d"/>
</dbReference>
<evidence type="ECO:0000313" key="3">
    <source>
        <dbReference type="Proteomes" id="UP000179179"/>
    </source>
</evidence>
<evidence type="ECO:0000313" key="2">
    <source>
        <dbReference type="EMBL" id="OGM48114.1"/>
    </source>
</evidence>
<accession>A0A1F8A8R5</accession>
<dbReference type="EMBL" id="LYCR01000018">
    <property type="protein sequence ID" value="OGM48114.1"/>
    <property type="molecule type" value="Genomic_DNA"/>
</dbReference>
<evidence type="ECO:0000259" key="1">
    <source>
        <dbReference type="Pfam" id="PF01048"/>
    </source>
</evidence>
<dbReference type="InterPro" id="IPR035994">
    <property type="entry name" value="Nucleoside_phosphorylase_sf"/>
</dbReference>
<dbReference type="PANTHER" id="PTHR46082:SF11">
    <property type="entry name" value="AAA+ ATPASE DOMAIN-CONTAINING PROTEIN-RELATED"/>
    <property type="match status" value="1"/>
</dbReference>